<comment type="caution">
    <text evidence="1">The sequence shown here is derived from an EMBL/GenBank/DDBJ whole genome shotgun (WGS) entry which is preliminary data.</text>
</comment>
<reference evidence="1 2" key="1">
    <citation type="journal article" date="2006" name="Science">
        <title>The genome of black cottonwood, Populus trichocarpa (Torr. &amp; Gray).</title>
        <authorList>
            <person name="Tuskan G.A."/>
            <person name="Difazio S."/>
            <person name="Jansson S."/>
            <person name="Bohlmann J."/>
            <person name="Grigoriev I."/>
            <person name="Hellsten U."/>
            <person name="Putnam N."/>
            <person name="Ralph S."/>
            <person name="Rombauts S."/>
            <person name="Salamov A."/>
            <person name="Schein J."/>
            <person name="Sterck L."/>
            <person name="Aerts A."/>
            <person name="Bhalerao R.R."/>
            <person name="Bhalerao R.P."/>
            <person name="Blaudez D."/>
            <person name="Boerjan W."/>
            <person name="Brun A."/>
            <person name="Brunner A."/>
            <person name="Busov V."/>
            <person name="Campbell M."/>
            <person name="Carlson J."/>
            <person name="Chalot M."/>
            <person name="Chapman J."/>
            <person name="Chen G.L."/>
            <person name="Cooper D."/>
            <person name="Coutinho P.M."/>
            <person name="Couturier J."/>
            <person name="Covert S."/>
            <person name="Cronk Q."/>
            <person name="Cunningham R."/>
            <person name="Davis J."/>
            <person name="Degroeve S."/>
            <person name="Dejardin A."/>
            <person name="Depamphilis C."/>
            <person name="Detter J."/>
            <person name="Dirks B."/>
            <person name="Dubchak I."/>
            <person name="Duplessis S."/>
            <person name="Ehlting J."/>
            <person name="Ellis B."/>
            <person name="Gendler K."/>
            <person name="Goodstein D."/>
            <person name="Gribskov M."/>
            <person name="Grimwood J."/>
            <person name="Groover A."/>
            <person name="Gunter L."/>
            <person name="Hamberger B."/>
            <person name="Heinze B."/>
            <person name="Helariutta Y."/>
            <person name="Henrissat B."/>
            <person name="Holligan D."/>
            <person name="Holt R."/>
            <person name="Huang W."/>
            <person name="Islam-Faridi N."/>
            <person name="Jones S."/>
            <person name="Jones-Rhoades M."/>
            <person name="Jorgensen R."/>
            <person name="Joshi C."/>
            <person name="Kangasjarvi J."/>
            <person name="Karlsson J."/>
            <person name="Kelleher C."/>
            <person name="Kirkpatrick R."/>
            <person name="Kirst M."/>
            <person name="Kohler A."/>
            <person name="Kalluri U."/>
            <person name="Larimer F."/>
            <person name="Leebens-Mack J."/>
            <person name="Leple J.C."/>
            <person name="Locascio P."/>
            <person name="Lou Y."/>
            <person name="Lucas S."/>
            <person name="Martin F."/>
            <person name="Montanini B."/>
            <person name="Napoli C."/>
            <person name="Nelson D.R."/>
            <person name="Nelson C."/>
            <person name="Nieminen K."/>
            <person name="Nilsson O."/>
            <person name="Pereda V."/>
            <person name="Peter G."/>
            <person name="Philippe R."/>
            <person name="Pilate G."/>
            <person name="Poliakov A."/>
            <person name="Razumovskaya J."/>
            <person name="Richardson P."/>
            <person name="Rinaldi C."/>
            <person name="Ritland K."/>
            <person name="Rouze P."/>
            <person name="Ryaboy D."/>
            <person name="Schmutz J."/>
            <person name="Schrader J."/>
            <person name="Segerman B."/>
            <person name="Shin H."/>
            <person name="Siddiqui A."/>
            <person name="Sterky F."/>
            <person name="Terry A."/>
            <person name="Tsai C.J."/>
            <person name="Uberbacher E."/>
            <person name="Unneberg P."/>
            <person name="Vahala J."/>
            <person name="Wall K."/>
            <person name="Wessler S."/>
            <person name="Yang G."/>
            <person name="Yin T."/>
            <person name="Douglas C."/>
            <person name="Marra M."/>
            <person name="Sandberg G."/>
            <person name="Van de Peer Y."/>
            <person name="Rokhsar D."/>
        </authorList>
    </citation>
    <scope>NUCLEOTIDE SEQUENCE [LARGE SCALE GENOMIC DNA]</scope>
    <source>
        <strain evidence="2">cv. Nisqually</strain>
    </source>
</reference>
<dbReference type="Proteomes" id="UP000006729">
    <property type="component" value="Chromosome 14"/>
</dbReference>
<evidence type="ECO:0000313" key="1">
    <source>
        <dbReference type="EMBL" id="KAI9382837.1"/>
    </source>
</evidence>
<organism evidence="1 2">
    <name type="scientific">Populus trichocarpa</name>
    <name type="common">Western balsam poplar</name>
    <name type="synonym">Populus balsamifera subsp. trichocarpa</name>
    <dbReference type="NCBI Taxonomy" id="3694"/>
    <lineage>
        <taxon>Eukaryota</taxon>
        <taxon>Viridiplantae</taxon>
        <taxon>Streptophyta</taxon>
        <taxon>Embryophyta</taxon>
        <taxon>Tracheophyta</taxon>
        <taxon>Spermatophyta</taxon>
        <taxon>Magnoliopsida</taxon>
        <taxon>eudicotyledons</taxon>
        <taxon>Gunneridae</taxon>
        <taxon>Pentapetalae</taxon>
        <taxon>rosids</taxon>
        <taxon>fabids</taxon>
        <taxon>Malpighiales</taxon>
        <taxon>Salicaceae</taxon>
        <taxon>Saliceae</taxon>
        <taxon>Populus</taxon>
    </lineage>
</organism>
<gene>
    <name evidence="1" type="ORF">POPTR_014G186866v4</name>
</gene>
<evidence type="ECO:0000313" key="2">
    <source>
        <dbReference type="Proteomes" id="UP000006729"/>
    </source>
</evidence>
<keyword evidence="2" id="KW-1185">Reference proteome</keyword>
<sequence>MWVEHQDYKSLLLKHWHTEVYGSPMYILCRRLKLLKGPLKQLNKFHFGHISERVRRAEVNLEHHQSLLQDNRNNAQFLAQDHKLCLELVNLKSSKKMFYSQKLKCNLFKDSERGTSFFHALMNQKHKKNFIHATGYFKQE</sequence>
<accession>A0ACC0S0Z4</accession>
<dbReference type="EMBL" id="CM009303">
    <property type="protein sequence ID" value="KAI9382837.1"/>
    <property type="molecule type" value="Genomic_DNA"/>
</dbReference>
<name>A0ACC0S0Z4_POPTR</name>
<proteinExistence type="predicted"/>
<protein>
    <submittedName>
        <fullName evidence="1">Uncharacterized protein</fullName>
    </submittedName>
</protein>